<keyword evidence="8 10" id="KW-0663">Pyridoxal phosphate</keyword>
<dbReference type="InterPro" id="IPR015424">
    <property type="entry name" value="PyrdxlP-dep_Trfase"/>
</dbReference>
<dbReference type="Gene3D" id="3.90.1150.10">
    <property type="entry name" value="Aspartate Aminotransferase, domain 1"/>
    <property type="match status" value="1"/>
</dbReference>
<proteinExistence type="inferred from homology"/>
<name>A0ABU1IJ26_9BACL</name>
<evidence type="ECO:0000256" key="9">
    <source>
        <dbReference type="ARBA" id="ARBA00047715"/>
    </source>
</evidence>
<comment type="function">
    <text evidence="2 10">Catalyzes the decarboxylative condensation of pimeloyl-[acyl-carrier protein] and L-alanine to produce 8-amino-7-oxononanoate (AON), [acyl-carrier protein], and carbon dioxide.</text>
</comment>
<dbReference type="PROSITE" id="PS00599">
    <property type="entry name" value="AA_TRANSFER_CLASS_2"/>
    <property type="match status" value="1"/>
</dbReference>
<dbReference type="Gene3D" id="3.40.640.10">
    <property type="entry name" value="Type I PLP-dependent aspartate aminotransferase-like (Major domain)"/>
    <property type="match status" value="1"/>
</dbReference>
<dbReference type="EC" id="2.3.1.47" evidence="10"/>
<dbReference type="NCBIfam" id="TIGR00858">
    <property type="entry name" value="bioF"/>
    <property type="match status" value="1"/>
</dbReference>
<comment type="similarity">
    <text evidence="4 10">Belongs to the class-II pyridoxal-phosphate-dependent aminotransferase family. BioF subfamily.</text>
</comment>
<evidence type="ECO:0000313" key="13">
    <source>
        <dbReference type="Proteomes" id="UP001185012"/>
    </source>
</evidence>
<dbReference type="InterPro" id="IPR004839">
    <property type="entry name" value="Aminotransferase_I/II_large"/>
</dbReference>
<keyword evidence="6 10" id="KW-0808">Transferase</keyword>
<evidence type="ECO:0000256" key="2">
    <source>
        <dbReference type="ARBA" id="ARBA00002513"/>
    </source>
</evidence>
<sequence>MMGKPPWMPEIKDELSQLEQAGRIRSLFPTEQGTEPVLFRQGHPMVNLSSNNYLGLASHPTVVQAAARALEERGAGAPSSRLITGHDPAIAELEAALAQWKGTEAALVIGSGYLANLGVLSACLSRRDAVFSDRLNHASIIDGIRLSGATAYRYRHRDMNHLERLLQQADGKGFRQKWIVTDSVFSMDGDVAPLKELADLKEQYGATLMVDEAHGAGVFGPQGKGVAHHLGVADAVDIHMGTFSKAFGVYGAYIAARKEWIDWMLQRCRSFIYTTALPPAVIGGIRASLELVQSGQNLRTALLDHSRWFRRRLQDLGVDTDPFPSPIIPWVIGDDHAASAVSQALQERGVLGVAIRPPTVPEGSARIRFSLMATHRREDLEQAVEAVADITGAFGRESV</sequence>
<dbReference type="InterPro" id="IPR004723">
    <property type="entry name" value="AONS_Archaea/Proteobacteria"/>
</dbReference>
<dbReference type="Pfam" id="PF00155">
    <property type="entry name" value="Aminotran_1_2"/>
    <property type="match status" value="1"/>
</dbReference>
<evidence type="ECO:0000256" key="4">
    <source>
        <dbReference type="ARBA" id="ARBA00010008"/>
    </source>
</evidence>
<comment type="cofactor">
    <cofactor evidence="1 10">
        <name>pyridoxal 5'-phosphate</name>
        <dbReference type="ChEBI" id="CHEBI:597326"/>
    </cofactor>
</comment>
<dbReference type="InterPro" id="IPR015422">
    <property type="entry name" value="PyrdxlP-dep_Trfase_small"/>
</dbReference>
<dbReference type="PANTHER" id="PTHR13693:SF100">
    <property type="entry name" value="8-AMINO-7-OXONONANOATE SYNTHASE"/>
    <property type="match status" value="1"/>
</dbReference>
<dbReference type="SUPFAM" id="SSF53383">
    <property type="entry name" value="PLP-dependent transferases"/>
    <property type="match status" value="1"/>
</dbReference>
<evidence type="ECO:0000256" key="3">
    <source>
        <dbReference type="ARBA" id="ARBA00004746"/>
    </source>
</evidence>
<dbReference type="InterPro" id="IPR050087">
    <property type="entry name" value="AON_synthase_class-II"/>
</dbReference>
<keyword evidence="7" id="KW-0093">Biotin biosynthesis</keyword>
<evidence type="ECO:0000259" key="11">
    <source>
        <dbReference type="Pfam" id="PF00155"/>
    </source>
</evidence>
<dbReference type="CDD" id="cd06454">
    <property type="entry name" value="KBL_like"/>
    <property type="match status" value="1"/>
</dbReference>
<evidence type="ECO:0000256" key="7">
    <source>
        <dbReference type="ARBA" id="ARBA00022756"/>
    </source>
</evidence>
<evidence type="ECO:0000256" key="8">
    <source>
        <dbReference type="ARBA" id="ARBA00022898"/>
    </source>
</evidence>
<evidence type="ECO:0000313" key="12">
    <source>
        <dbReference type="EMBL" id="MDR6224775.1"/>
    </source>
</evidence>
<evidence type="ECO:0000256" key="6">
    <source>
        <dbReference type="ARBA" id="ARBA00022679"/>
    </source>
</evidence>
<gene>
    <name evidence="12" type="ORF">JOE21_000766</name>
</gene>
<comment type="subunit">
    <text evidence="5 10">Homodimer.</text>
</comment>
<dbReference type="InterPro" id="IPR001917">
    <property type="entry name" value="Aminotrans_II_pyridoxalP_BS"/>
</dbReference>
<comment type="pathway">
    <text evidence="3 10">Cofactor biosynthesis; biotin biosynthesis.</text>
</comment>
<evidence type="ECO:0000256" key="1">
    <source>
        <dbReference type="ARBA" id="ARBA00001933"/>
    </source>
</evidence>
<protein>
    <recommendedName>
        <fullName evidence="10">8-amino-7-ketopelargonate synthase</fullName>
        <ecNumber evidence="10">2.3.1.47</ecNumber>
    </recommendedName>
</protein>
<dbReference type="RefSeq" id="WP_309862533.1">
    <property type="nucleotide sequence ID" value="NZ_JAVDQG010000002.1"/>
</dbReference>
<evidence type="ECO:0000256" key="10">
    <source>
        <dbReference type="RuleBase" id="RU003693"/>
    </source>
</evidence>
<dbReference type="PANTHER" id="PTHR13693">
    <property type="entry name" value="CLASS II AMINOTRANSFERASE/8-AMINO-7-OXONONANOATE SYNTHASE"/>
    <property type="match status" value="1"/>
</dbReference>
<comment type="caution">
    <text evidence="12">The sequence shown here is derived from an EMBL/GenBank/DDBJ whole genome shotgun (WGS) entry which is preliminary data.</text>
</comment>
<organism evidence="12 13">
    <name type="scientific">Desmospora profundinema</name>
    <dbReference type="NCBI Taxonomy" id="1571184"/>
    <lineage>
        <taxon>Bacteria</taxon>
        <taxon>Bacillati</taxon>
        <taxon>Bacillota</taxon>
        <taxon>Bacilli</taxon>
        <taxon>Bacillales</taxon>
        <taxon>Thermoactinomycetaceae</taxon>
        <taxon>Desmospora</taxon>
    </lineage>
</organism>
<evidence type="ECO:0000256" key="5">
    <source>
        <dbReference type="ARBA" id="ARBA00011738"/>
    </source>
</evidence>
<dbReference type="Proteomes" id="UP001185012">
    <property type="component" value="Unassembled WGS sequence"/>
</dbReference>
<dbReference type="EMBL" id="JAVDQG010000002">
    <property type="protein sequence ID" value="MDR6224775.1"/>
    <property type="molecule type" value="Genomic_DNA"/>
</dbReference>
<accession>A0ABU1IJ26</accession>
<feature type="domain" description="Aminotransferase class I/classII large" evidence="11">
    <location>
        <begin position="44"/>
        <end position="387"/>
    </location>
</feature>
<comment type="catalytic activity">
    <reaction evidence="9 10">
        <text>6-carboxyhexanoyl-[ACP] + L-alanine + H(+) = (8S)-8-amino-7-oxononanoate + holo-[ACP] + CO2</text>
        <dbReference type="Rhea" id="RHEA:42288"/>
        <dbReference type="Rhea" id="RHEA-COMP:9685"/>
        <dbReference type="Rhea" id="RHEA-COMP:9955"/>
        <dbReference type="ChEBI" id="CHEBI:15378"/>
        <dbReference type="ChEBI" id="CHEBI:16526"/>
        <dbReference type="ChEBI" id="CHEBI:57972"/>
        <dbReference type="ChEBI" id="CHEBI:64479"/>
        <dbReference type="ChEBI" id="CHEBI:78846"/>
        <dbReference type="ChEBI" id="CHEBI:149468"/>
        <dbReference type="EC" id="2.3.1.47"/>
    </reaction>
</comment>
<reference evidence="12 13" key="1">
    <citation type="submission" date="2023-07" db="EMBL/GenBank/DDBJ databases">
        <title>Genomic Encyclopedia of Type Strains, Phase IV (KMG-IV): sequencing the most valuable type-strain genomes for metagenomic binning, comparative biology and taxonomic classification.</title>
        <authorList>
            <person name="Goeker M."/>
        </authorList>
    </citation>
    <scope>NUCLEOTIDE SEQUENCE [LARGE SCALE GENOMIC DNA]</scope>
    <source>
        <strain evidence="12 13">DSM 45903</strain>
    </source>
</reference>
<dbReference type="InterPro" id="IPR015421">
    <property type="entry name" value="PyrdxlP-dep_Trfase_major"/>
</dbReference>
<keyword evidence="13" id="KW-1185">Reference proteome</keyword>